<evidence type="ECO:0000313" key="1">
    <source>
        <dbReference type="EMBL" id="CAB4153843.1"/>
    </source>
</evidence>
<sequence>MSNWLSIISKHHNEWVKIVKGFGEKVYHEDIVQEMYLRIYKFKKPEDIIHNNQVNKGYIFLTLRNLYLSSCTEKSKVKKVSIDDYEQCDKYNDELMFLTYDEILNNIEKEVEEWNWYDKKMFYIYHNENKSIRTLSKEMGISKDSIHNTLKKCHAKVRDKVGEDYTDYLNKDYEFIKNN</sequence>
<gene>
    <name evidence="1" type="ORF">UFOVP627_48</name>
</gene>
<dbReference type="InterPro" id="IPR013324">
    <property type="entry name" value="RNA_pol_sigma_r3/r4-like"/>
</dbReference>
<accession>A0A6J5N9R9</accession>
<dbReference type="EMBL" id="LR796606">
    <property type="protein sequence ID" value="CAB4153843.1"/>
    <property type="molecule type" value="Genomic_DNA"/>
</dbReference>
<dbReference type="SUPFAM" id="SSF88659">
    <property type="entry name" value="Sigma3 and sigma4 domains of RNA polymerase sigma factors"/>
    <property type="match status" value="1"/>
</dbReference>
<proteinExistence type="predicted"/>
<protein>
    <submittedName>
        <fullName evidence="1">Sigma70-ECF, RNA polymerase sigma factor, sigma-70 family</fullName>
    </submittedName>
</protein>
<reference evidence="1" key="1">
    <citation type="submission" date="2020-04" db="EMBL/GenBank/DDBJ databases">
        <authorList>
            <person name="Chiriac C."/>
            <person name="Salcher M."/>
            <person name="Ghai R."/>
            <person name="Kavagutti S V."/>
        </authorList>
    </citation>
    <scope>NUCLEOTIDE SEQUENCE</scope>
</reference>
<name>A0A6J5N9R9_9CAUD</name>
<organism evidence="1">
    <name type="scientific">uncultured Caudovirales phage</name>
    <dbReference type="NCBI Taxonomy" id="2100421"/>
    <lineage>
        <taxon>Viruses</taxon>
        <taxon>Duplodnaviria</taxon>
        <taxon>Heunggongvirae</taxon>
        <taxon>Uroviricota</taxon>
        <taxon>Caudoviricetes</taxon>
        <taxon>Peduoviridae</taxon>
        <taxon>Maltschvirus</taxon>
        <taxon>Maltschvirus maltsch</taxon>
    </lineage>
</organism>